<comment type="caution">
    <text evidence="1">The sequence shown here is derived from an EMBL/GenBank/DDBJ whole genome shotgun (WGS) entry which is preliminary data.</text>
</comment>
<proteinExistence type="predicted"/>
<evidence type="ECO:0000313" key="1">
    <source>
        <dbReference type="EMBL" id="KXV17119.1"/>
    </source>
</evidence>
<evidence type="ECO:0000313" key="2">
    <source>
        <dbReference type="Proteomes" id="UP000075655"/>
    </source>
</evidence>
<protein>
    <submittedName>
        <fullName evidence="1">Uncharacterized protein</fullName>
    </submittedName>
</protein>
<organism evidence="1 2">
    <name type="scientific">Gluconobacter oxydans</name>
    <name type="common">Gluconobacter suboxydans</name>
    <dbReference type="NCBI Taxonomy" id="442"/>
    <lineage>
        <taxon>Bacteria</taxon>
        <taxon>Pseudomonadati</taxon>
        <taxon>Pseudomonadota</taxon>
        <taxon>Alphaproteobacteria</taxon>
        <taxon>Acetobacterales</taxon>
        <taxon>Acetobacteraceae</taxon>
        <taxon>Gluconobacter</taxon>
    </lineage>
</organism>
<reference evidence="1 2" key="1">
    <citation type="submission" date="2015-06" db="EMBL/GenBank/DDBJ databases">
        <title>Improved classification and identification of acetic acid bacteria using matrix-assisted laser desorption/ionization time-of-flight mass spectrometry; Gluconobacter nephelii and Gluconobacter uchimurae are later heterotypic synonyms of Gluconobacter japonicus and Gluconobacter oxydans, respectively.</title>
        <authorList>
            <person name="Li L."/>
            <person name="Cleenwerck I."/>
            <person name="De Vuyst L."/>
            <person name="Vandamme P."/>
        </authorList>
    </citation>
    <scope>NUCLEOTIDE SEQUENCE [LARGE SCALE GENOMIC DNA]</scope>
    <source>
        <strain evidence="1 2">LMG 1676</strain>
    </source>
</reference>
<dbReference type="AlphaFoldDB" id="A0A149RRU6"/>
<dbReference type="RefSeq" id="WP_062446852.1">
    <property type="nucleotide sequence ID" value="NZ_LHZE01000069.1"/>
</dbReference>
<name>A0A149RRU6_GLUOY</name>
<sequence length="69" mass="8053">MSATLTRPVSYDQACKDLAPVWEYLKEQRQQANFLHGTRAERALRDERTAEIDRVEKRLNDFVAQVTTD</sequence>
<dbReference type="EMBL" id="LHZG01000180">
    <property type="protein sequence ID" value="KXV17119.1"/>
    <property type="molecule type" value="Genomic_DNA"/>
</dbReference>
<gene>
    <name evidence="1" type="ORF">AD934_12675</name>
</gene>
<dbReference type="Proteomes" id="UP000075655">
    <property type="component" value="Unassembled WGS sequence"/>
</dbReference>
<dbReference type="PATRIC" id="fig|442.6.peg.2100"/>
<accession>A0A149RRU6</accession>